<dbReference type="EMBL" id="SMAG01000003">
    <property type="protein sequence ID" value="TCS94736.1"/>
    <property type="molecule type" value="Genomic_DNA"/>
</dbReference>
<evidence type="ECO:0000313" key="2">
    <source>
        <dbReference type="Proteomes" id="UP000294937"/>
    </source>
</evidence>
<accession>A0A4R3LB42</accession>
<evidence type="ECO:0000313" key="1">
    <source>
        <dbReference type="EMBL" id="TCS94736.1"/>
    </source>
</evidence>
<name>A0A4R3LB42_9BACL</name>
<reference evidence="1 2" key="1">
    <citation type="submission" date="2019-03" db="EMBL/GenBank/DDBJ databases">
        <title>Genomic Encyclopedia of Type Strains, Phase IV (KMG-IV): sequencing the most valuable type-strain genomes for metagenomic binning, comparative biology and taxonomic classification.</title>
        <authorList>
            <person name="Goeker M."/>
        </authorList>
    </citation>
    <scope>NUCLEOTIDE SEQUENCE [LARGE SCALE GENOMIC DNA]</scope>
    <source>
        <strain evidence="1 2">DSM 45707</strain>
    </source>
</reference>
<dbReference type="Proteomes" id="UP000294937">
    <property type="component" value="Unassembled WGS sequence"/>
</dbReference>
<comment type="caution">
    <text evidence="1">The sequence shown here is derived from an EMBL/GenBank/DDBJ whole genome shotgun (WGS) entry which is preliminary data.</text>
</comment>
<proteinExistence type="predicted"/>
<gene>
    <name evidence="1" type="ORF">EDD58_103153</name>
</gene>
<organism evidence="1 2">
    <name type="scientific">Hazenella coriacea</name>
    <dbReference type="NCBI Taxonomy" id="1179467"/>
    <lineage>
        <taxon>Bacteria</taxon>
        <taxon>Bacillati</taxon>
        <taxon>Bacillota</taxon>
        <taxon>Bacilli</taxon>
        <taxon>Bacillales</taxon>
        <taxon>Thermoactinomycetaceae</taxon>
        <taxon>Hazenella</taxon>
    </lineage>
</organism>
<keyword evidence="2" id="KW-1185">Reference proteome</keyword>
<protein>
    <submittedName>
        <fullName evidence="1">Uncharacterized protein</fullName>
    </submittedName>
</protein>
<dbReference type="AlphaFoldDB" id="A0A4R3LB42"/>
<sequence length="90" mass="10668">MMHTQFSSFEAYIERYKMFYNEEGEGRPPLLSPDEFKNTFRLLQESYQTYKDLMEMGQMDQASNYYAQVINKLENQLAIADASDNFDILI</sequence>